<accession>A0A2V2N1M9</accession>
<dbReference type="InterPro" id="IPR054008">
    <property type="entry name" value="Csm6_6H"/>
</dbReference>
<feature type="domain" description="Csm6 6H" evidence="1">
    <location>
        <begin position="152"/>
        <end position="229"/>
    </location>
</feature>
<evidence type="ECO:0000313" key="3">
    <source>
        <dbReference type="Proteomes" id="UP000245657"/>
    </source>
</evidence>
<evidence type="ECO:0000313" key="2">
    <source>
        <dbReference type="EMBL" id="PWR71596.1"/>
    </source>
</evidence>
<reference evidence="2 3" key="1">
    <citation type="submission" date="2018-05" db="EMBL/GenBank/DDBJ databases">
        <title>Draft genome of Methanospirillum lacunae Ki8-1.</title>
        <authorList>
            <person name="Dueholm M.S."/>
            <person name="Nielsen P.H."/>
            <person name="Bakmann L.F."/>
            <person name="Otzen D.E."/>
        </authorList>
    </citation>
    <scope>NUCLEOTIDE SEQUENCE [LARGE SCALE GENOMIC DNA]</scope>
    <source>
        <strain evidence="2 3">Ki8-1</strain>
    </source>
</reference>
<dbReference type="Proteomes" id="UP000245657">
    <property type="component" value="Unassembled WGS sequence"/>
</dbReference>
<sequence>MYLLMTVGTGIGSDTVDAIERLVRSCSYVIHFYRPEHVIYFCSPESKELVSNIKEGCKRLWGQEPPESETCIIGDPNDFSQCFEVIYGVCVLFQEFEIVIDASSGTRSMTMAASIVSFLTRSPVAHVTGEKKGGLVIPGTEKMKEMTLFAAYDRLRFHQAVDQFNNNHFGSSLELLSGLSTIPERDLYYSLFHGYYSWDKLNYAEAFRYLQHADDLTEGVARNREFLHKLLDLEVKGENGFSKKERCRYKQEKYLYVLVDLLNNAKRRIEGERYDDAFARLYRVVELLSQVLLLRWNIDDIEGKIHFTELRKILRNKKDVSLYARRADRKGVIRIGLRSKFMLLEDLGMQGAGEYYLHLEPFLRIRNESILAHGLSPVHGDEAREMWGEVFTITRRACTDMPFDLENLLVQSAYPHLENPIN</sequence>
<name>A0A2V2N1M9_9EURY</name>
<keyword evidence="3" id="KW-1185">Reference proteome</keyword>
<evidence type="ECO:0000259" key="1">
    <source>
        <dbReference type="Pfam" id="PF22205"/>
    </source>
</evidence>
<gene>
    <name evidence="2" type="ORF">DK846_12135</name>
</gene>
<proteinExistence type="predicted"/>
<organism evidence="2 3">
    <name type="scientific">Methanospirillum lacunae</name>
    <dbReference type="NCBI Taxonomy" id="668570"/>
    <lineage>
        <taxon>Archaea</taxon>
        <taxon>Methanobacteriati</taxon>
        <taxon>Methanobacteriota</taxon>
        <taxon>Stenosarchaea group</taxon>
        <taxon>Methanomicrobia</taxon>
        <taxon>Methanomicrobiales</taxon>
        <taxon>Methanospirillaceae</taxon>
        <taxon>Methanospirillum</taxon>
    </lineage>
</organism>
<dbReference type="AlphaFoldDB" id="A0A2V2N1M9"/>
<protein>
    <submittedName>
        <fullName evidence="2">TIGR02710 family CRISPR-associated protein</fullName>
    </submittedName>
</protein>
<dbReference type="InterPro" id="IPR014082">
    <property type="entry name" value="CRISPR-assoc_prot_Cas02710"/>
</dbReference>
<dbReference type="NCBIfam" id="TIGR02710">
    <property type="entry name" value="TIGR02710 family CRISPR-associated CARF protein"/>
    <property type="match status" value="1"/>
</dbReference>
<dbReference type="Pfam" id="PF22205">
    <property type="entry name" value="Csm6_6H"/>
    <property type="match status" value="1"/>
</dbReference>
<comment type="caution">
    <text evidence="2">The sequence shown here is derived from an EMBL/GenBank/DDBJ whole genome shotgun (WGS) entry which is preliminary data.</text>
</comment>
<dbReference type="Pfam" id="PF09670">
    <property type="entry name" value="Cas_Cas02710"/>
    <property type="match status" value="1"/>
</dbReference>
<dbReference type="EMBL" id="QGMY01000008">
    <property type="protein sequence ID" value="PWR71596.1"/>
    <property type="molecule type" value="Genomic_DNA"/>
</dbReference>